<organism evidence="4">
    <name type="scientific">Prorocentrum micans</name>
    <name type="common">Red tide dinoflagellate</name>
    <dbReference type="NCBI Taxonomy" id="2945"/>
    <lineage>
        <taxon>Eukaryota</taxon>
        <taxon>Sar</taxon>
        <taxon>Alveolata</taxon>
        <taxon>Dinophyceae</taxon>
        <taxon>Prorocentrales</taxon>
        <taxon>Prorocentraceae</taxon>
        <taxon>Prorocentrum</taxon>
    </lineage>
</organism>
<evidence type="ECO:0008006" key="5">
    <source>
        <dbReference type="Google" id="ProtNLM"/>
    </source>
</evidence>
<keyword evidence="3" id="KW-0687">Ribonucleoprotein</keyword>
<dbReference type="AlphaFoldDB" id="A0A7S2TD75"/>
<gene>
    <name evidence="4" type="ORF">PMIC02512_LOCUS3557</name>
</gene>
<comment type="similarity">
    <text evidence="1">Belongs to the eukaryotic ribosomal protein eL32 family.</text>
</comment>
<dbReference type="EMBL" id="HBHN01013997">
    <property type="protein sequence ID" value="CAD9726153.1"/>
    <property type="molecule type" value="Transcribed_RNA"/>
</dbReference>
<dbReference type="InterPro" id="IPR036351">
    <property type="entry name" value="Ribosomal_eL32_sf"/>
</dbReference>
<accession>A0A7S2TD75</accession>
<evidence type="ECO:0000313" key="4">
    <source>
        <dbReference type="EMBL" id="CAD9726153.1"/>
    </source>
</evidence>
<dbReference type="PROSITE" id="PS00580">
    <property type="entry name" value="RIBOSOMAL_L32E"/>
    <property type="match status" value="1"/>
</dbReference>
<dbReference type="SMART" id="SM01393">
    <property type="entry name" value="Ribosomal_L32e"/>
    <property type="match status" value="1"/>
</dbReference>
<evidence type="ECO:0000256" key="1">
    <source>
        <dbReference type="ARBA" id="ARBA00008431"/>
    </source>
</evidence>
<proteinExistence type="inferred from homology"/>
<name>A0A7S2TD75_PROMC</name>
<dbReference type="CDD" id="cd00513">
    <property type="entry name" value="Ribosomal_L32_L32e"/>
    <property type="match status" value="1"/>
</dbReference>
<reference evidence="4" key="1">
    <citation type="submission" date="2021-01" db="EMBL/GenBank/DDBJ databases">
        <authorList>
            <person name="Corre E."/>
            <person name="Pelletier E."/>
            <person name="Niang G."/>
            <person name="Scheremetjew M."/>
            <person name="Finn R."/>
            <person name="Kale V."/>
            <person name="Holt S."/>
            <person name="Cochrane G."/>
            <person name="Meng A."/>
            <person name="Brown T."/>
            <person name="Cohen L."/>
        </authorList>
    </citation>
    <scope>NUCLEOTIDE SEQUENCE</scope>
    <source>
        <strain evidence="4">CCCM 845</strain>
    </source>
</reference>
<dbReference type="PANTHER" id="PTHR23413:SF1">
    <property type="entry name" value="RIBOSOMAL PROTEIN L32"/>
    <property type="match status" value="1"/>
</dbReference>
<dbReference type="GO" id="GO:0022625">
    <property type="term" value="C:cytosolic large ribosomal subunit"/>
    <property type="evidence" value="ECO:0007669"/>
    <property type="project" value="TreeGrafter"/>
</dbReference>
<dbReference type="InterPro" id="IPR001515">
    <property type="entry name" value="Ribosomal_eL32"/>
</dbReference>
<dbReference type="SUPFAM" id="SSF52042">
    <property type="entry name" value="Ribosomal protein L32e"/>
    <property type="match status" value="1"/>
</dbReference>
<dbReference type="GO" id="GO:0006412">
    <property type="term" value="P:translation"/>
    <property type="evidence" value="ECO:0007669"/>
    <property type="project" value="InterPro"/>
</dbReference>
<dbReference type="PANTHER" id="PTHR23413">
    <property type="entry name" value="60S RIBOSOMAL PROTEIN L32 AND DNA-DIRECTED RNA POLYMERASE II, SUBUNIT N"/>
    <property type="match status" value="1"/>
</dbReference>
<sequence>MAKPQSLNTKKIVKKKLTKFKRFQSNRFDRVSESWRKPKGIDGRVRRRFKGAIRMPKIGYGSDKKTRDLLPNGFYKFRVHNVADLELLLMHNRKYCAEIAHNVGKKKRIEIAQRAEELNIRVTNVTAKLREEEN</sequence>
<evidence type="ECO:0000256" key="3">
    <source>
        <dbReference type="ARBA" id="ARBA00023274"/>
    </source>
</evidence>
<evidence type="ECO:0000256" key="2">
    <source>
        <dbReference type="ARBA" id="ARBA00022980"/>
    </source>
</evidence>
<protein>
    <recommendedName>
        <fullName evidence="5">60S ribosomal protein L32</fullName>
    </recommendedName>
</protein>
<dbReference type="Pfam" id="PF01655">
    <property type="entry name" value="Ribosomal_L32e"/>
    <property type="match status" value="1"/>
</dbReference>
<dbReference type="GO" id="GO:0003735">
    <property type="term" value="F:structural constituent of ribosome"/>
    <property type="evidence" value="ECO:0007669"/>
    <property type="project" value="InterPro"/>
</dbReference>
<dbReference type="InterPro" id="IPR018263">
    <property type="entry name" value="Ribosomal_eL32_CS"/>
</dbReference>
<keyword evidence="2" id="KW-0689">Ribosomal protein</keyword>